<name>A0A955IAJ6_9BACT</name>
<keyword evidence="1" id="KW-1133">Transmembrane helix</keyword>
<reference evidence="2" key="1">
    <citation type="submission" date="2020-04" db="EMBL/GenBank/DDBJ databases">
        <authorList>
            <person name="Zhang T."/>
        </authorList>
    </citation>
    <scope>NUCLEOTIDE SEQUENCE</scope>
    <source>
        <strain evidence="2">HKST-UBA15</strain>
    </source>
</reference>
<evidence type="ECO:0000313" key="3">
    <source>
        <dbReference type="Proteomes" id="UP000745577"/>
    </source>
</evidence>
<evidence type="ECO:0000256" key="1">
    <source>
        <dbReference type="SAM" id="Phobius"/>
    </source>
</evidence>
<gene>
    <name evidence="2" type="ORF">KC675_00915</name>
</gene>
<feature type="transmembrane region" description="Helical" evidence="1">
    <location>
        <begin position="172"/>
        <end position="193"/>
    </location>
</feature>
<accession>A0A955IAJ6</accession>
<proteinExistence type="predicted"/>
<keyword evidence="2" id="KW-0645">Protease</keyword>
<protein>
    <submittedName>
        <fullName evidence="2">M48 family metalloprotease</fullName>
        <ecNumber evidence="2">3.4.24.-</ecNumber>
    </submittedName>
</protein>
<dbReference type="AlphaFoldDB" id="A0A955IAJ6"/>
<dbReference type="EC" id="3.4.24.-" evidence="2"/>
<keyword evidence="1" id="KW-0812">Transmembrane</keyword>
<keyword evidence="1" id="KW-0472">Membrane</keyword>
<evidence type="ECO:0000313" key="2">
    <source>
        <dbReference type="EMBL" id="MCA9379718.1"/>
    </source>
</evidence>
<reference evidence="2" key="2">
    <citation type="journal article" date="2021" name="Microbiome">
        <title>Successional dynamics and alternative stable states in a saline activated sludge microbial community over 9 years.</title>
        <authorList>
            <person name="Wang Y."/>
            <person name="Ye J."/>
            <person name="Ju F."/>
            <person name="Liu L."/>
            <person name="Boyd J.A."/>
            <person name="Deng Y."/>
            <person name="Parks D.H."/>
            <person name="Jiang X."/>
            <person name="Yin X."/>
            <person name="Woodcroft B.J."/>
            <person name="Tyson G.W."/>
            <person name="Hugenholtz P."/>
            <person name="Polz M.F."/>
            <person name="Zhang T."/>
        </authorList>
    </citation>
    <scope>NUCLEOTIDE SEQUENCE</scope>
    <source>
        <strain evidence="2">HKST-UBA15</strain>
    </source>
</reference>
<dbReference type="GO" id="GO:0008237">
    <property type="term" value="F:metallopeptidase activity"/>
    <property type="evidence" value="ECO:0007669"/>
    <property type="project" value="UniProtKB-KW"/>
</dbReference>
<keyword evidence="2" id="KW-0378">Hydrolase</keyword>
<dbReference type="Proteomes" id="UP000745577">
    <property type="component" value="Unassembled WGS sequence"/>
</dbReference>
<dbReference type="EMBL" id="JAGQLL010000008">
    <property type="protein sequence ID" value="MCA9379718.1"/>
    <property type="molecule type" value="Genomic_DNA"/>
</dbReference>
<comment type="caution">
    <text evidence="2">The sequence shown here is derived from an EMBL/GenBank/DDBJ whole genome shotgun (WGS) entry which is preliminary data.</text>
</comment>
<feature type="transmembrane region" description="Helical" evidence="1">
    <location>
        <begin position="205"/>
        <end position="225"/>
    </location>
</feature>
<organism evidence="2 3">
    <name type="scientific">Candidatus Dojkabacteria bacterium</name>
    <dbReference type="NCBI Taxonomy" id="2099670"/>
    <lineage>
        <taxon>Bacteria</taxon>
        <taxon>Candidatus Dojkabacteria</taxon>
    </lineage>
</organism>
<keyword evidence="2" id="KW-0482">Metalloprotease</keyword>
<sequence>MSVEEQNILYDYPEGQEPPIHLDRDLLAISLSEYGINNLPQIVFKPVNRRIPYCHGLTTPLSGRVTIYTDSILRYVKEDFDSDNTTKTKPIEEQEKLTPAKFILGAIMSPPYLAQEAFNKIYKPPEFKETATYIQAKEVGDFERGFLSYTSYVLAHEVAHKKLRRQLLLERTSLIATAGLLLQSIALTGLTISDIVNGTSHDLPYTLLYAFDAVSIATVFLARFLQEMQADQFAINSFETVQTALSLNSPAGSSYKL</sequence>